<dbReference type="Pfam" id="PF07690">
    <property type="entry name" value="MFS_1"/>
    <property type="match status" value="1"/>
</dbReference>
<feature type="compositionally biased region" description="Basic and acidic residues" evidence="5">
    <location>
        <begin position="426"/>
        <end position="437"/>
    </location>
</feature>
<dbReference type="GO" id="GO:0016020">
    <property type="term" value="C:membrane"/>
    <property type="evidence" value="ECO:0007669"/>
    <property type="project" value="UniProtKB-SubCell"/>
</dbReference>
<evidence type="ECO:0000256" key="6">
    <source>
        <dbReference type="SAM" id="Phobius"/>
    </source>
</evidence>
<feature type="transmembrane region" description="Helical" evidence="6">
    <location>
        <begin position="34"/>
        <end position="54"/>
    </location>
</feature>
<feature type="transmembrane region" description="Helical" evidence="6">
    <location>
        <begin position="388"/>
        <end position="408"/>
    </location>
</feature>
<evidence type="ECO:0000256" key="2">
    <source>
        <dbReference type="ARBA" id="ARBA00022692"/>
    </source>
</evidence>
<name>A0A9W8E428_9FUNG</name>
<feature type="compositionally biased region" description="Polar residues" evidence="5">
    <location>
        <begin position="414"/>
        <end position="425"/>
    </location>
</feature>
<accession>A0A9W8E428</accession>
<reference evidence="7" key="1">
    <citation type="submission" date="2022-07" db="EMBL/GenBank/DDBJ databases">
        <title>Phylogenomic reconstructions and comparative analyses of Kickxellomycotina fungi.</title>
        <authorList>
            <person name="Reynolds N.K."/>
            <person name="Stajich J.E."/>
            <person name="Barry K."/>
            <person name="Grigoriev I.V."/>
            <person name="Crous P."/>
            <person name="Smith M.E."/>
        </authorList>
    </citation>
    <scope>NUCLEOTIDE SEQUENCE</scope>
    <source>
        <strain evidence="7">RSA 1196</strain>
    </source>
</reference>
<evidence type="ECO:0000256" key="5">
    <source>
        <dbReference type="SAM" id="MobiDB-lite"/>
    </source>
</evidence>
<sequence>MSLVSFSVSGTYYTLQGIGGGGLRDSQVSSNANTALYICAVLGGLFAGSINNVLGPRFTCLIGSLTTLAYFSVLIVYQYIPNAGMVIFSGAVCGFGQALLSTVGGAVTSGYPSPAKRGNSASIYSGTFALSGIVGGSITFVLNLHRPSNEDISLSTFIAFLSLVFLGTLLTLLLMPPGTLIRDDGQPVDLGKARTLREELAGMWTLICCSRTWIVTPFFMMVSSYYAYQFNGFNLVLYTTRTRGANNVFYRLFGLLTAFLTGQWMDSCRWSKRRRIHILVGVMTILTMATWASAYIVQLIYRPTSPESNFIPLDVTTGAYWATWPIFCFWGSLDIAMVILSYWLVANLSRDSKESSNYAGYLSSSYFLTAALCWQLDAQQINNTVFLFLSWGLVVVGLISAFCTGFVIEESQSTPNPEQELTENLLNEKDDQHHTTP</sequence>
<comment type="subcellular location">
    <subcellularLocation>
        <location evidence="1">Membrane</location>
        <topology evidence="1">Multi-pass membrane protein</topology>
    </subcellularLocation>
</comment>
<feature type="transmembrane region" description="Helical" evidence="6">
    <location>
        <begin position="86"/>
        <end position="111"/>
    </location>
</feature>
<dbReference type="GO" id="GO:0022857">
    <property type="term" value="F:transmembrane transporter activity"/>
    <property type="evidence" value="ECO:0007669"/>
    <property type="project" value="InterPro"/>
</dbReference>
<dbReference type="PANTHER" id="PTHR23294:SF59">
    <property type="entry name" value="UNC93-LIKE PROTEIN C922.05C"/>
    <property type="match status" value="1"/>
</dbReference>
<keyword evidence="8" id="KW-1185">Reference proteome</keyword>
<keyword evidence="4 6" id="KW-0472">Membrane</keyword>
<keyword evidence="2 6" id="KW-0812">Transmembrane</keyword>
<organism evidence="7 8">
    <name type="scientific">Dispira parvispora</name>
    <dbReference type="NCBI Taxonomy" id="1520584"/>
    <lineage>
        <taxon>Eukaryota</taxon>
        <taxon>Fungi</taxon>
        <taxon>Fungi incertae sedis</taxon>
        <taxon>Zoopagomycota</taxon>
        <taxon>Kickxellomycotina</taxon>
        <taxon>Dimargaritomycetes</taxon>
        <taxon>Dimargaritales</taxon>
        <taxon>Dimargaritaceae</taxon>
        <taxon>Dispira</taxon>
    </lineage>
</organism>
<proteinExistence type="predicted"/>
<dbReference type="Proteomes" id="UP001150925">
    <property type="component" value="Unassembled WGS sequence"/>
</dbReference>
<comment type="caution">
    <text evidence="7">The sequence shown here is derived from an EMBL/GenBank/DDBJ whole genome shotgun (WGS) entry which is preliminary data.</text>
</comment>
<feature type="transmembrane region" description="Helical" evidence="6">
    <location>
        <begin position="278"/>
        <end position="301"/>
    </location>
</feature>
<feature type="transmembrane region" description="Helical" evidence="6">
    <location>
        <begin position="248"/>
        <end position="266"/>
    </location>
</feature>
<feature type="transmembrane region" description="Helical" evidence="6">
    <location>
        <begin position="321"/>
        <end position="346"/>
    </location>
</feature>
<evidence type="ECO:0000313" key="8">
    <source>
        <dbReference type="Proteomes" id="UP001150925"/>
    </source>
</evidence>
<feature type="transmembrane region" description="Helical" evidence="6">
    <location>
        <begin position="154"/>
        <end position="175"/>
    </location>
</feature>
<dbReference type="InterPro" id="IPR051617">
    <property type="entry name" value="UNC-93-like_regulator"/>
</dbReference>
<dbReference type="EMBL" id="JANBPY010002792">
    <property type="protein sequence ID" value="KAJ1953692.1"/>
    <property type="molecule type" value="Genomic_DNA"/>
</dbReference>
<feature type="transmembrane region" description="Helical" evidence="6">
    <location>
        <begin position="123"/>
        <end position="142"/>
    </location>
</feature>
<evidence type="ECO:0008006" key="9">
    <source>
        <dbReference type="Google" id="ProtNLM"/>
    </source>
</evidence>
<dbReference type="OrthoDB" id="196103at2759"/>
<evidence type="ECO:0000256" key="4">
    <source>
        <dbReference type="ARBA" id="ARBA00023136"/>
    </source>
</evidence>
<feature type="transmembrane region" description="Helical" evidence="6">
    <location>
        <begin position="204"/>
        <end position="228"/>
    </location>
</feature>
<dbReference type="Gene3D" id="1.20.1250.20">
    <property type="entry name" value="MFS general substrate transporter like domains"/>
    <property type="match status" value="1"/>
</dbReference>
<protein>
    <recommendedName>
        <fullName evidence="9">MFS transporter</fullName>
    </recommendedName>
</protein>
<dbReference type="PANTHER" id="PTHR23294">
    <property type="entry name" value="ET TRANSLATION PRODUCT-RELATED"/>
    <property type="match status" value="1"/>
</dbReference>
<keyword evidence="3 6" id="KW-1133">Transmembrane helix</keyword>
<evidence type="ECO:0000256" key="1">
    <source>
        <dbReference type="ARBA" id="ARBA00004141"/>
    </source>
</evidence>
<gene>
    <name evidence="7" type="ORF">IWQ62_005932</name>
</gene>
<dbReference type="InterPro" id="IPR036259">
    <property type="entry name" value="MFS_trans_sf"/>
</dbReference>
<evidence type="ECO:0000313" key="7">
    <source>
        <dbReference type="EMBL" id="KAJ1953692.1"/>
    </source>
</evidence>
<dbReference type="InterPro" id="IPR011701">
    <property type="entry name" value="MFS"/>
</dbReference>
<feature type="region of interest" description="Disordered" evidence="5">
    <location>
        <begin position="414"/>
        <end position="437"/>
    </location>
</feature>
<feature type="transmembrane region" description="Helical" evidence="6">
    <location>
        <begin position="61"/>
        <end position="80"/>
    </location>
</feature>
<evidence type="ECO:0000256" key="3">
    <source>
        <dbReference type="ARBA" id="ARBA00022989"/>
    </source>
</evidence>
<dbReference type="SUPFAM" id="SSF103473">
    <property type="entry name" value="MFS general substrate transporter"/>
    <property type="match status" value="1"/>
</dbReference>
<dbReference type="AlphaFoldDB" id="A0A9W8E428"/>